<proteinExistence type="predicted"/>
<dbReference type="PANTHER" id="PTHR34305:SF1">
    <property type="entry name" value="SWIM-TYPE DOMAIN-CONTAINING PROTEIN"/>
    <property type="match status" value="1"/>
</dbReference>
<protein>
    <submittedName>
        <fullName evidence="2">Uncharacterized protein LOC110990561 isoform X2</fullName>
    </submittedName>
</protein>
<name>A0A8B8A0U3_ACAPL</name>
<accession>A0A8B8A0U3</accession>
<sequence length="144" mass="17098">MSPGIFAAFCEHGICYSFEIMERFESPNVPFTLLLTRFATTPAVVMYDNACHLHSYCLNREPRHFRNAKFLIDSLHWPYHTACSSGYRLDAYPQYKMLNSQVAEQMNASLQRIKVQISYMKQDNFLWHCRVFMWWRNSKKLSPK</sequence>
<keyword evidence="1" id="KW-1185">Reference proteome</keyword>
<dbReference type="Pfam" id="PF18758">
    <property type="entry name" value="KDZ"/>
    <property type="match status" value="1"/>
</dbReference>
<reference evidence="2" key="1">
    <citation type="submission" date="2025-08" db="UniProtKB">
        <authorList>
            <consortium name="RefSeq"/>
        </authorList>
    </citation>
    <scope>IDENTIFICATION</scope>
</reference>
<gene>
    <name evidence="2" type="primary">LOC110990561</name>
</gene>
<evidence type="ECO:0000313" key="2">
    <source>
        <dbReference type="RefSeq" id="XP_022111304.1"/>
    </source>
</evidence>
<dbReference type="AlphaFoldDB" id="A0A8B8A0U3"/>
<evidence type="ECO:0000313" key="1">
    <source>
        <dbReference type="Proteomes" id="UP000694845"/>
    </source>
</evidence>
<dbReference type="GeneID" id="110990561"/>
<dbReference type="Proteomes" id="UP000694845">
    <property type="component" value="Unplaced"/>
</dbReference>
<dbReference type="OMA" id="YCLLREP"/>
<organism evidence="1 2">
    <name type="scientific">Acanthaster planci</name>
    <name type="common">Crown-of-thorns starfish</name>
    <dbReference type="NCBI Taxonomy" id="133434"/>
    <lineage>
        <taxon>Eukaryota</taxon>
        <taxon>Metazoa</taxon>
        <taxon>Echinodermata</taxon>
        <taxon>Eleutherozoa</taxon>
        <taxon>Asterozoa</taxon>
        <taxon>Asteroidea</taxon>
        <taxon>Valvatacea</taxon>
        <taxon>Valvatida</taxon>
        <taxon>Acanthasteridae</taxon>
        <taxon>Acanthaster</taxon>
    </lineage>
</organism>
<dbReference type="InterPro" id="IPR040521">
    <property type="entry name" value="KDZ"/>
</dbReference>
<dbReference type="PANTHER" id="PTHR34305">
    <property type="entry name" value="EXPRESSED PROTEIN"/>
    <property type="match status" value="1"/>
</dbReference>
<dbReference type="RefSeq" id="XP_022111304.1">
    <property type="nucleotide sequence ID" value="XM_022255612.1"/>
</dbReference>